<reference evidence="7 8" key="1">
    <citation type="submission" date="2017-11" db="EMBL/GenBank/DDBJ databases">
        <authorList>
            <person name="Kracher B."/>
        </authorList>
    </citation>
    <scope>NUCLEOTIDE SEQUENCE [LARGE SCALE GENOMIC DNA]</scope>
    <source>
        <strain evidence="7 8">RACE1</strain>
    </source>
</reference>
<evidence type="ECO:0000256" key="5">
    <source>
        <dbReference type="SAM" id="MobiDB-lite"/>
    </source>
</evidence>
<evidence type="ECO:0000313" key="7">
    <source>
        <dbReference type="EMBL" id="SZF05225.1"/>
    </source>
</evidence>
<protein>
    <recommendedName>
        <fullName evidence="6">MYND-type domain-containing protein</fullName>
    </recommendedName>
</protein>
<dbReference type="Gene3D" id="6.10.140.2220">
    <property type="match status" value="1"/>
</dbReference>
<feature type="region of interest" description="Disordered" evidence="5">
    <location>
        <begin position="54"/>
        <end position="84"/>
    </location>
</feature>
<accession>A0A383V057</accession>
<evidence type="ECO:0000256" key="2">
    <source>
        <dbReference type="ARBA" id="ARBA00022771"/>
    </source>
</evidence>
<dbReference type="AlphaFoldDB" id="A0A383V057"/>
<evidence type="ECO:0000313" key="8">
    <source>
        <dbReference type="Proteomes" id="UP000275772"/>
    </source>
</evidence>
<dbReference type="Pfam" id="PF01753">
    <property type="entry name" value="zf-MYND"/>
    <property type="match status" value="1"/>
</dbReference>
<keyword evidence="2 4" id="KW-0863">Zinc-finger</keyword>
<evidence type="ECO:0000256" key="4">
    <source>
        <dbReference type="PROSITE-ProRule" id="PRU00134"/>
    </source>
</evidence>
<feature type="domain" description="MYND-type" evidence="6">
    <location>
        <begin position="85"/>
        <end position="126"/>
    </location>
</feature>
<evidence type="ECO:0000256" key="1">
    <source>
        <dbReference type="ARBA" id="ARBA00022723"/>
    </source>
</evidence>
<dbReference type="VEuPathDB" id="FungiDB:BLGHR1_16025"/>
<proteinExistence type="predicted"/>
<evidence type="ECO:0000259" key="6">
    <source>
        <dbReference type="PROSITE" id="PS50865"/>
    </source>
</evidence>
<dbReference type="EMBL" id="UNSH01000074">
    <property type="protein sequence ID" value="SZF05225.1"/>
    <property type="molecule type" value="Genomic_DNA"/>
</dbReference>
<feature type="region of interest" description="Disordered" evidence="5">
    <location>
        <begin position="1"/>
        <end position="32"/>
    </location>
</feature>
<dbReference type="SUPFAM" id="SSF144232">
    <property type="entry name" value="HIT/MYND zinc finger-like"/>
    <property type="match status" value="1"/>
</dbReference>
<dbReference type="Proteomes" id="UP000275772">
    <property type="component" value="Unassembled WGS sequence"/>
</dbReference>
<dbReference type="InterPro" id="IPR002893">
    <property type="entry name" value="Znf_MYND"/>
</dbReference>
<feature type="compositionally biased region" description="Polar residues" evidence="5">
    <location>
        <begin position="7"/>
        <end position="23"/>
    </location>
</feature>
<dbReference type="PROSITE" id="PS50865">
    <property type="entry name" value="ZF_MYND_2"/>
    <property type="match status" value="1"/>
</dbReference>
<evidence type="ECO:0000256" key="3">
    <source>
        <dbReference type="ARBA" id="ARBA00022833"/>
    </source>
</evidence>
<organism evidence="7 8">
    <name type="scientific">Blumeria hordei</name>
    <name type="common">Barley powdery mildew</name>
    <name type="synonym">Blumeria graminis f. sp. hordei</name>
    <dbReference type="NCBI Taxonomy" id="2867405"/>
    <lineage>
        <taxon>Eukaryota</taxon>
        <taxon>Fungi</taxon>
        <taxon>Dikarya</taxon>
        <taxon>Ascomycota</taxon>
        <taxon>Pezizomycotina</taxon>
        <taxon>Leotiomycetes</taxon>
        <taxon>Erysiphales</taxon>
        <taxon>Erysiphaceae</taxon>
        <taxon>Blumeria</taxon>
    </lineage>
</organism>
<sequence>MDVENVTIRQNSITTATGEQSYQGPDDATASPLTSLDFRQRVLVEEEHVIHTRCNLAQEQSSPLKSSDPGSAGEESSHQPNVPHCARCHTPYPVDKAAKPCAKCQSVSYCSRECQKADFRNHKKMCAAAAQAYASRTDFRMETRGSNNKNVKDGFRAGLQKWQFDT</sequence>
<keyword evidence="1" id="KW-0479">Metal-binding</keyword>
<name>A0A383V057_BLUHO</name>
<dbReference type="GO" id="GO:0008270">
    <property type="term" value="F:zinc ion binding"/>
    <property type="evidence" value="ECO:0007669"/>
    <property type="project" value="UniProtKB-KW"/>
</dbReference>
<keyword evidence="3" id="KW-0862">Zinc</keyword>
<feature type="compositionally biased region" description="Polar residues" evidence="5">
    <location>
        <begin position="55"/>
        <end position="69"/>
    </location>
</feature>
<gene>
    <name evidence="7" type="ORF">BLGHR1_16025</name>
</gene>